<dbReference type="SFLD" id="SFLDS00029">
    <property type="entry name" value="Radical_SAM"/>
    <property type="match status" value="1"/>
</dbReference>
<dbReference type="GO" id="GO:0003824">
    <property type="term" value="F:catalytic activity"/>
    <property type="evidence" value="ECO:0007669"/>
    <property type="project" value="InterPro"/>
</dbReference>
<keyword evidence="6" id="KW-1185">Reference proteome</keyword>
<dbReference type="SFLD" id="SFLDG01084">
    <property type="entry name" value="Uncharacterised_Radical_SAM_Su"/>
    <property type="match status" value="1"/>
</dbReference>
<evidence type="ECO:0000313" key="5">
    <source>
        <dbReference type="EMBL" id="KJJ84121.1"/>
    </source>
</evidence>
<dbReference type="Gene3D" id="3.80.30.30">
    <property type="match status" value="1"/>
</dbReference>
<reference evidence="5 6" key="1">
    <citation type="submission" date="2015-02" db="EMBL/GenBank/DDBJ databases">
        <title>Single-cell genomics of uncultivated deep-branching MTB reveals a conserved set of magnetosome genes.</title>
        <authorList>
            <person name="Kolinko S."/>
            <person name="Richter M."/>
            <person name="Glockner F.O."/>
            <person name="Brachmann A."/>
            <person name="Schuler D."/>
        </authorList>
    </citation>
    <scope>NUCLEOTIDE SEQUENCE [LARGE SCALE GENOMIC DNA]</scope>
    <source>
        <strain evidence="5">SKK-01</strain>
    </source>
</reference>
<evidence type="ECO:0000256" key="3">
    <source>
        <dbReference type="ARBA" id="ARBA00023014"/>
    </source>
</evidence>
<dbReference type="InterPro" id="IPR040086">
    <property type="entry name" value="MJ0683-like"/>
</dbReference>
<proteinExistence type="predicted"/>
<dbReference type="InterPro" id="IPR007197">
    <property type="entry name" value="rSAM"/>
</dbReference>
<comment type="caution">
    <text evidence="5">The sequence shown here is derived from an EMBL/GenBank/DDBJ whole genome shotgun (WGS) entry which is preliminary data.</text>
</comment>
<dbReference type="PANTHER" id="PTHR43432">
    <property type="entry name" value="SLR0285 PROTEIN"/>
    <property type="match status" value="1"/>
</dbReference>
<gene>
    <name evidence="5" type="ORF">OMAG_002038</name>
</gene>
<evidence type="ECO:0000313" key="6">
    <source>
        <dbReference type="Proteomes" id="UP000033428"/>
    </source>
</evidence>
<dbReference type="InterPro" id="IPR058240">
    <property type="entry name" value="rSAM_sf"/>
</dbReference>
<protein>
    <submittedName>
        <fullName evidence="5">Radical SAM domain protein</fullName>
    </submittedName>
</protein>
<evidence type="ECO:0000256" key="2">
    <source>
        <dbReference type="ARBA" id="ARBA00023004"/>
    </source>
</evidence>
<keyword evidence="2" id="KW-0408">Iron</keyword>
<feature type="domain" description="Radical SAM core" evidence="4">
    <location>
        <begin position="24"/>
        <end position="183"/>
    </location>
</feature>
<dbReference type="Pfam" id="PF04055">
    <property type="entry name" value="Radical_SAM"/>
    <property type="match status" value="1"/>
</dbReference>
<dbReference type="AlphaFoldDB" id="A0A0F0CRI4"/>
<dbReference type="Proteomes" id="UP000033428">
    <property type="component" value="Unassembled WGS sequence"/>
</dbReference>
<keyword evidence="3" id="KW-0411">Iron-sulfur</keyword>
<evidence type="ECO:0000259" key="4">
    <source>
        <dbReference type="Pfam" id="PF04055"/>
    </source>
</evidence>
<accession>A0A0F0CRI4</accession>
<evidence type="ECO:0000256" key="1">
    <source>
        <dbReference type="ARBA" id="ARBA00022723"/>
    </source>
</evidence>
<dbReference type="GO" id="GO:0051536">
    <property type="term" value="F:iron-sulfur cluster binding"/>
    <property type="evidence" value="ECO:0007669"/>
    <property type="project" value="UniProtKB-KW"/>
</dbReference>
<organism evidence="5 6">
    <name type="scientific">Candidatus Omnitrophus magneticus</name>
    <dbReference type="NCBI Taxonomy" id="1609969"/>
    <lineage>
        <taxon>Bacteria</taxon>
        <taxon>Pseudomonadati</taxon>
        <taxon>Candidatus Omnitrophota</taxon>
        <taxon>Candidatus Omnitrophus</taxon>
    </lineage>
</organism>
<sequence length="280" mass="32689">MEVKEVEATRILNPTSIDLGEYVINPYKGCAFACLYCYARFSKAISRDERKWGEYLDARVNAPRLLEKELKIKKPTRVLLGSTTDCFQEEELKRGLTKEILEILNSHGVYYSILTRSPFIISYLDILKKGYCETIYFTVNNYDLKLKSILEPKSPSFEAREKVVTCLLDNDIPVIPSFSPVFPFISKVSGIFEKFEKARAVNFEGLNFNLGNIAEIVTKIEPLYPKEAGIYKRMIEDKKFYDDVWYETRRVIMREGIKNKKRCDVYIHELYGYFGNKYRT</sequence>
<dbReference type="EMBL" id="JYNY01000403">
    <property type="protein sequence ID" value="KJJ84121.1"/>
    <property type="molecule type" value="Genomic_DNA"/>
</dbReference>
<dbReference type="PANTHER" id="PTHR43432:SF6">
    <property type="entry name" value="RADICAL SAM CORE DOMAIN-CONTAINING PROTEIN"/>
    <property type="match status" value="1"/>
</dbReference>
<dbReference type="SUPFAM" id="SSF102114">
    <property type="entry name" value="Radical SAM enzymes"/>
    <property type="match status" value="1"/>
</dbReference>
<name>A0A0F0CRI4_9BACT</name>
<keyword evidence="1" id="KW-0479">Metal-binding</keyword>
<dbReference type="GO" id="GO:0046872">
    <property type="term" value="F:metal ion binding"/>
    <property type="evidence" value="ECO:0007669"/>
    <property type="project" value="UniProtKB-KW"/>
</dbReference>